<feature type="compositionally biased region" description="Low complexity" evidence="1">
    <location>
        <begin position="228"/>
        <end position="242"/>
    </location>
</feature>
<feature type="signal peptide" evidence="2">
    <location>
        <begin position="1"/>
        <end position="23"/>
    </location>
</feature>
<feature type="compositionally biased region" description="Basic and acidic residues" evidence="1">
    <location>
        <begin position="199"/>
        <end position="208"/>
    </location>
</feature>
<keyword evidence="2" id="KW-0732">Signal</keyword>
<evidence type="ECO:0000313" key="4">
    <source>
        <dbReference type="Proteomes" id="UP000886653"/>
    </source>
</evidence>
<gene>
    <name evidence="3" type="ORF">CROQUDRAFT_655362</name>
</gene>
<feature type="compositionally biased region" description="Pro residues" evidence="1">
    <location>
        <begin position="71"/>
        <end position="83"/>
    </location>
</feature>
<sequence>MPTLTLSWTDIALVLLTASVIGGAAIAGSHIRPTSESASGGTEVKNKARATKKKKNSRAKKTAPRTEAEPLPSPTSSGPPSPEPELEEPKKQTKPEPVNAAKAGSKKKPVRSTIDEQEFPPLVAPVPPFSPKPSNDTERSESNPTRPFAERMQAPVRKTKVDDMIDEDVERPVRMARVMKIVDESSGASSVAESDAEDGWEKVSDGKKSRGGGKTMTLKMSTTGSVGAARPPGSASTTAAASKRQRQNAKKKEAAKAAKAAEEAERLGRLSAHKRQQERVRINEQAGRSTSSSTSKSKEVGGGMKASIGEDGRLIWE</sequence>
<dbReference type="Proteomes" id="UP000886653">
    <property type="component" value="Unassembled WGS sequence"/>
</dbReference>
<keyword evidence="4" id="KW-1185">Reference proteome</keyword>
<evidence type="ECO:0000256" key="1">
    <source>
        <dbReference type="SAM" id="MobiDB-lite"/>
    </source>
</evidence>
<feature type="compositionally biased region" description="Basic residues" evidence="1">
    <location>
        <begin position="47"/>
        <end position="63"/>
    </location>
</feature>
<evidence type="ECO:0000256" key="2">
    <source>
        <dbReference type="SAM" id="SignalP"/>
    </source>
</evidence>
<feature type="region of interest" description="Disordered" evidence="1">
    <location>
        <begin position="31"/>
        <end position="167"/>
    </location>
</feature>
<dbReference type="OrthoDB" id="2564465at2759"/>
<name>A0A9P6NR13_9BASI</name>
<evidence type="ECO:0000313" key="3">
    <source>
        <dbReference type="EMBL" id="KAG0148006.1"/>
    </source>
</evidence>
<dbReference type="EMBL" id="MU167241">
    <property type="protein sequence ID" value="KAG0148006.1"/>
    <property type="molecule type" value="Genomic_DNA"/>
</dbReference>
<dbReference type="AlphaFoldDB" id="A0A9P6NR13"/>
<feature type="compositionally biased region" description="Basic and acidic residues" evidence="1">
    <location>
        <begin position="308"/>
        <end position="317"/>
    </location>
</feature>
<feature type="compositionally biased region" description="Basic and acidic residues" evidence="1">
    <location>
        <begin position="250"/>
        <end position="268"/>
    </location>
</feature>
<accession>A0A9P6NR13</accession>
<feature type="compositionally biased region" description="Pro residues" evidence="1">
    <location>
        <begin position="122"/>
        <end position="131"/>
    </location>
</feature>
<proteinExistence type="predicted"/>
<organism evidence="3 4">
    <name type="scientific">Cronartium quercuum f. sp. fusiforme G11</name>
    <dbReference type="NCBI Taxonomy" id="708437"/>
    <lineage>
        <taxon>Eukaryota</taxon>
        <taxon>Fungi</taxon>
        <taxon>Dikarya</taxon>
        <taxon>Basidiomycota</taxon>
        <taxon>Pucciniomycotina</taxon>
        <taxon>Pucciniomycetes</taxon>
        <taxon>Pucciniales</taxon>
        <taxon>Coleosporiaceae</taxon>
        <taxon>Cronartium</taxon>
    </lineage>
</organism>
<comment type="caution">
    <text evidence="3">The sequence shown here is derived from an EMBL/GenBank/DDBJ whole genome shotgun (WGS) entry which is preliminary data.</text>
</comment>
<protein>
    <submittedName>
        <fullName evidence="3">Uncharacterized protein</fullName>
    </submittedName>
</protein>
<feature type="region of interest" description="Disordered" evidence="1">
    <location>
        <begin position="184"/>
        <end position="317"/>
    </location>
</feature>
<reference evidence="3" key="1">
    <citation type="submission" date="2013-11" db="EMBL/GenBank/DDBJ databases">
        <title>Genome sequence of the fusiform rust pathogen reveals effectors for host alternation and coevolution with pine.</title>
        <authorList>
            <consortium name="DOE Joint Genome Institute"/>
            <person name="Smith K."/>
            <person name="Pendleton A."/>
            <person name="Kubisiak T."/>
            <person name="Anderson C."/>
            <person name="Salamov A."/>
            <person name="Aerts A."/>
            <person name="Riley R."/>
            <person name="Clum A."/>
            <person name="Lindquist E."/>
            <person name="Ence D."/>
            <person name="Campbell M."/>
            <person name="Kronenberg Z."/>
            <person name="Feau N."/>
            <person name="Dhillon B."/>
            <person name="Hamelin R."/>
            <person name="Burleigh J."/>
            <person name="Smith J."/>
            <person name="Yandell M."/>
            <person name="Nelson C."/>
            <person name="Grigoriev I."/>
            <person name="Davis J."/>
        </authorList>
    </citation>
    <scope>NUCLEOTIDE SEQUENCE</scope>
    <source>
        <strain evidence="3">G11</strain>
    </source>
</reference>
<feature type="chain" id="PRO_5040115781" evidence="2">
    <location>
        <begin position="24"/>
        <end position="317"/>
    </location>
</feature>